<evidence type="ECO:0000313" key="10">
    <source>
        <dbReference type="Proteomes" id="UP001589838"/>
    </source>
</evidence>
<organism evidence="9 10">
    <name type="scientific">Halalkalibacter kiskunsagensis</name>
    <dbReference type="NCBI Taxonomy" id="1548599"/>
    <lineage>
        <taxon>Bacteria</taxon>
        <taxon>Bacillati</taxon>
        <taxon>Bacillota</taxon>
        <taxon>Bacilli</taxon>
        <taxon>Bacillales</taxon>
        <taxon>Bacillaceae</taxon>
        <taxon>Halalkalibacter</taxon>
    </lineage>
</organism>
<dbReference type="PROSITE" id="PS01271">
    <property type="entry name" value="NA_SULFATE"/>
    <property type="match status" value="1"/>
</dbReference>
<keyword evidence="10" id="KW-1185">Reference proteome</keyword>
<dbReference type="InterPro" id="IPR006037">
    <property type="entry name" value="RCK_C"/>
</dbReference>
<protein>
    <submittedName>
        <fullName evidence="9">SLC13 family permease</fullName>
    </submittedName>
</protein>
<sequence>MSLVSITVCGVLILMFISLIKEWYSPELTVFLALSILILSGILPLNEAFEGFANPAVHTIALLMVIAYAAQKSGVVPIVLTKLLGNNKRISIVLLKIMLPVSFLSAFMNNTPIVAMLTPIVQKWGIQHKISPSKLLIPLSYAAIIGGTVTLIGTSTNLLVHGLLQQAGHSGFSMFQFTIIGIPLFLICLIYMMVFGHKQLPNNKNLIETYHATNKEFTIEVKVTPESTWIGKTIKKVNLRALHDVFLIQIIRDHNTITPVPHYEVIQANDTLIFSGNIESIMNLQQIKGLILTTPTEDLTIANKHNDNNLIEVVISHSSPLVNQKIKDTNFRAQYNSVIVAVRKKSQQISSGIGNIVIKPGDSLLLLTGKDFMKSWSNSRHFYLVSDINTPDISRPKKAKIIIPTLIGVILLASLQLLPILHASLIGIIVLIVTKSITASEMKKSIDWGILILIASAIGIAKAVETAKIPMIITNLLDFEKSVNLILLCFLIYFFTLILTEMISNIAAAALMFPIVFSIATQFGYNPELFSMIIAIAASCSFITPIGYQTNLLVYGPGGYKFTDFFKVGLPLSILCMCITVFLSVYIWG</sequence>
<dbReference type="SUPFAM" id="SSF116726">
    <property type="entry name" value="TrkA C-terminal domain-like"/>
    <property type="match status" value="2"/>
</dbReference>
<keyword evidence="3 7" id="KW-0812">Transmembrane</keyword>
<evidence type="ECO:0000256" key="1">
    <source>
        <dbReference type="ARBA" id="ARBA00004141"/>
    </source>
</evidence>
<dbReference type="InterPro" id="IPR036721">
    <property type="entry name" value="RCK_C_sf"/>
</dbReference>
<accession>A0ABV6KAW8</accession>
<dbReference type="Proteomes" id="UP001589838">
    <property type="component" value="Unassembled WGS sequence"/>
</dbReference>
<dbReference type="Pfam" id="PF03600">
    <property type="entry name" value="CitMHS"/>
    <property type="match status" value="1"/>
</dbReference>
<evidence type="ECO:0000313" key="9">
    <source>
        <dbReference type="EMBL" id="MFC0470065.1"/>
    </source>
</evidence>
<gene>
    <name evidence="9" type="ORF">ACFFHM_05900</name>
</gene>
<dbReference type="PANTHER" id="PTHR43652">
    <property type="entry name" value="BASIC AMINO ACID ANTIPORTER YFCC-RELATED"/>
    <property type="match status" value="1"/>
</dbReference>
<feature type="transmembrane region" description="Helical" evidence="7">
    <location>
        <begin position="446"/>
        <end position="464"/>
    </location>
</feature>
<dbReference type="PROSITE" id="PS51202">
    <property type="entry name" value="RCK_C"/>
    <property type="match status" value="2"/>
</dbReference>
<evidence type="ECO:0000256" key="7">
    <source>
        <dbReference type="SAM" id="Phobius"/>
    </source>
</evidence>
<feature type="transmembrane region" description="Helical" evidence="7">
    <location>
        <begin position="568"/>
        <end position="588"/>
    </location>
</feature>
<comment type="caution">
    <text evidence="9">The sequence shown here is derived from an EMBL/GenBank/DDBJ whole genome shotgun (WGS) entry which is preliminary data.</text>
</comment>
<dbReference type="InterPro" id="IPR031312">
    <property type="entry name" value="Na/sul_symport_CS"/>
</dbReference>
<feature type="transmembrane region" description="Helical" evidence="7">
    <location>
        <begin position="174"/>
        <end position="194"/>
    </location>
</feature>
<evidence type="ECO:0000256" key="4">
    <source>
        <dbReference type="ARBA" id="ARBA00022737"/>
    </source>
</evidence>
<feature type="transmembrane region" description="Helical" evidence="7">
    <location>
        <begin position="135"/>
        <end position="154"/>
    </location>
</feature>
<feature type="domain" description="RCK C-terminal" evidence="8">
    <location>
        <begin position="296"/>
        <end position="382"/>
    </location>
</feature>
<feature type="domain" description="RCK C-terminal" evidence="8">
    <location>
        <begin position="205"/>
        <end position="290"/>
    </location>
</feature>
<name>A0ABV6KAW8_9BACI</name>
<comment type="subcellular location">
    <subcellularLocation>
        <location evidence="1">Membrane</location>
        <topology evidence="1">Multi-pass membrane protein</topology>
    </subcellularLocation>
</comment>
<proteinExistence type="predicted"/>
<feature type="transmembrane region" description="Helical" evidence="7">
    <location>
        <begin position="28"/>
        <end position="45"/>
    </location>
</feature>
<feature type="transmembrane region" description="Helical" evidence="7">
    <location>
        <begin position="401"/>
        <end position="434"/>
    </location>
</feature>
<reference evidence="9 10" key="1">
    <citation type="submission" date="2024-09" db="EMBL/GenBank/DDBJ databases">
        <authorList>
            <person name="Sun Q."/>
            <person name="Mori K."/>
        </authorList>
    </citation>
    <scope>NUCLEOTIDE SEQUENCE [LARGE SCALE GENOMIC DNA]</scope>
    <source>
        <strain evidence="9 10">NCAIM B.02610</strain>
    </source>
</reference>
<evidence type="ECO:0000256" key="6">
    <source>
        <dbReference type="ARBA" id="ARBA00023136"/>
    </source>
</evidence>
<feature type="transmembrane region" description="Helical" evidence="7">
    <location>
        <begin position="485"/>
        <end position="517"/>
    </location>
</feature>
<dbReference type="PANTHER" id="PTHR43652:SF2">
    <property type="entry name" value="BASIC AMINO ACID ANTIPORTER YFCC-RELATED"/>
    <property type="match status" value="1"/>
</dbReference>
<evidence type="ECO:0000256" key="5">
    <source>
        <dbReference type="ARBA" id="ARBA00022989"/>
    </source>
</evidence>
<dbReference type="InterPro" id="IPR051679">
    <property type="entry name" value="DASS-Related_Transporters"/>
</dbReference>
<dbReference type="EMBL" id="JBHLUX010000017">
    <property type="protein sequence ID" value="MFC0470065.1"/>
    <property type="molecule type" value="Genomic_DNA"/>
</dbReference>
<evidence type="ECO:0000256" key="3">
    <source>
        <dbReference type="ARBA" id="ARBA00022692"/>
    </source>
</evidence>
<dbReference type="InterPro" id="IPR004680">
    <property type="entry name" value="Cit_transptr-like_dom"/>
</dbReference>
<feature type="transmembrane region" description="Helical" evidence="7">
    <location>
        <begin position="529"/>
        <end position="548"/>
    </location>
</feature>
<dbReference type="RefSeq" id="WP_335961336.1">
    <property type="nucleotide sequence ID" value="NZ_JAXBLX010000016.1"/>
</dbReference>
<feature type="transmembrane region" description="Helical" evidence="7">
    <location>
        <begin position="90"/>
        <end position="114"/>
    </location>
</feature>
<keyword evidence="4" id="KW-0677">Repeat</keyword>
<evidence type="ECO:0000259" key="8">
    <source>
        <dbReference type="PROSITE" id="PS51202"/>
    </source>
</evidence>
<dbReference type="Pfam" id="PF02080">
    <property type="entry name" value="TrkA_C"/>
    <property type="match status" value="2"/>
</dbReference>
<keyword evidence="2" id="KW-0813">Transport</keyword>
<keyword evidence="5 7" id="KW-1133">Transmembrane helix</keyword>
<keyword evidence="6 7" id="KW-0472">Membrane</keyword>
<evidence type="ECO:0000256" key="2">
    <source>
        <dbReference type="ARBA" id="ARBA00022448"/>
    </source>
</evidence>
<dbReference type="Gene3D" id="3.30.70.1450">
    <property type="entry name" value="Regulator of K+ conductance, C-terminal domain"/>
    <property type="match status" value="2"/>
</dbReference>